<dbReference type="InterPro" id="IPR017871">
    <property type="entry name" value="ABC_transporter-like_CS"/>
</dbReference>
<dbReference type="PANTHER" id="PTHR42734">
    <property type="entry name" value="METAL TRANSPORT SYSTEM ATP-BINDING PROTEIN TM_0124-RELATED"/>
    <property type="match status" value="1"/>
</dbReference>
<evidence type="ECO:0000313" key="6">
    <source>
        <dbReference type="EMBL" id="SHJ48178.1"/>
    </source>
</evidence>
<dbReference type="SMART" id="SM00382">
    <property type="entry name" value="AAA"/>
    <property type="match status" value="1"/>
</dbReference>
<keyword evidence="7" id="KW-1185">Reference proteome</keyword>
<dbReference type="Gene3D" id="3.40.50.300">
    <property type="entry name" value="P-loop containing nucleotide triphosphate hydrolases"/>
    <property type="match status" value="1"/>
</dbReference>
<dbReference type="InterPro" id="IPR003439">
    <property type="entry name" value="ABC_transporter-like_ATP-bd"/>
</dbReference>
<dbReference type="PROSITE" id="PS50893">
    <property type="entry name" value="ABC_TRANSPORTER_2"/>
    <property type="match status" value="1"/>
</dbReference>
<keyword evidence="3" id="KW-0547">Nucleotide-binding</keyword>
<dbReference type="GO" id="GO:0005524">
    <property type="term" value="F:ATP binding"/>
    <property type="evidence" value="ECO:0007669"/>
    <property type="project" value="UniProtKB-KW"/>
</dbReference>
<evidence type="ECO:0000256" key="3">
    <source>
        <dbReference type="ARBA" id="ARBA00022741"/>
    </source>
</evidence>
<dbReference type="OrthoDB" id="3426016at2"/>
<dbReference type="Proteomes" id="UP000184452">
    <property type="component" value="Unassembled WGS sequence"/>
</dbReference>
<dbReference type="InterPro" id="IPR050153">
    <property type="entry name" value="Metal_Ion_Import_ABC"/>
</dbReference>
<dbReference type="PROSITE" id="PS00211">
    <property type="entry name" value="ABC_TRANSPORTER_1"/>
    <property type="match status" value="1"/>
</dbReference>
<dbReference type="EMBL" id="FQZK01000006">
    <property type="protein sequence ID" value="SHJ48178.1"/>
    <property type="molecule type" value="Genomic_DNA"/>
</dbReference>
<dbReference type="RefSeq" id="WP_073379484.1">
    <property type="nucleotide sequence ID" value="NZ_FQZK01000006.1"/>
</dbReference>
<organism evidence="6 7">
    <name type="scientific">Nocardiopsis flavescens</name>
    <dbReference type="NCBI Taxonomy" id="758803"/>
    <lineage>
        <taxon>Bacteria</taxon>
        <taxon>Bacillati</taxon>
        <taxon>Actinomycetota</taxon>
        <taxon>Actinomycetes</taxon>
        <taxon>Streptosporangiales</taxon>
        <taxon>Nocardiopsidaceae</taxon>
        <taxon>Nocardiopsis</taxon>
    </lineage>
</organism>
<dbReference type="InterPro" id="IPR003593">
    <property type="entry name" value="AAA+_ATPase"/>
</dbReference>
<feature type="domain" description="ABC transporter" evidence="5">
    <location>
        <begin position="16"/>
        <end position="230"/>
    </location>
</feature>
<dbReference type="SUPFAM" id="SSF52540">
    <property type="entry name" value="P-loop containing nucleoside triphosphate hydrolases"/>
    <property type="match status" value="1"/>
</dbReference>
<evidence type="ECO:0000256" key="2">
    <source>
        <dbReference type="ARBA" id="ARBA00022448"/>
    </source>
</evidence>
<keyword evidence="2" id="KW-0813">Transport</keyword>
<accession>A0A1M6JNG9</accession>
<reference evidence="6 7" key="1">
    <citation type="submission" date="2016-11" db="EMBL/GenBank/DDBJ databases">
        <authorList>
            <person name="Jaros S."/>
            <person name="Januszkiewicz K."/>
            <person name="Wedrychowicz H."/>
        </authorList>
    </citation>
    <scope>NUCLEOTIDE SEQUENCE [LARGE SCALE GENOMIC DNA]</scope>
    <source>
        <strain evidence="6 7">CGMCC 4.5723</strain>
    </source>
</reference>
<proteinExistence type="inferred from homology"/>
<sequence>MTADPARAAQGQAPVIELADVRAGYRDRDVLHGAALALHAGTVTALVGANGSGKSTLLAVMAGVLAPRSGTVTLGTPRRPALVVQRSAASDALPLTAREAVAMGRWGLLGPWRRPTRRDRAAVGECMDRLGVADLARRRLGELSGGQRQRVLLAQGLAQEADLLLLDEPSTGLDADSRERIAAVLDQERGRGAAVVHATHSRGEADRADRVLVMEGGRPVAGEAPVKEPLS</sequence>
<evidence type="ECO:0000259" key="5">
    <source>
        <dbReference type="PROSITE" id="PS50893"/>
    </source>
</evidence>
<gene>
    <name evidence="6" type="ORF">SAMN05421803_106200</name>
</gene>
<dbReference type="GO" id="GO:0016887">
    <property type="term" value="F:ATP hydrolysis activity"/>
    <property type="evidence" value="ECO:0007669"/>
    <property type="project" value="InterPro"/>
</dbReference>
<protein>
    <submittedName>
        <fullName evidence="6">Zinc/manganese transport system ATP-binding protein</fullName>
    </submittedName>
</protein>
<comment type="similarity">
    <text evidence="1">Belongs to the ABC transporter superfamily.</text>
</comment>
<dbReference type="STRING" id="758803.SAMN05421803_106200"/>
<evidence type="ECO:0000256" key="1">
    <source>
        <dbReference type="ARBA" id="ARBA00005417"/>
    </source>
</evidence>
<evidence type="ECO:0000313" key="7">
    <source>
        <dbReference type="Proteomes" id="UP000184452"/>
    </source>
</evidence>
<dbReference type="AlphaFoldDB" id="A0A1M6JNG9"/>
<dbReference type="PANTHER" id="PTHR42734:SF5">
    <property type="entry name" value="IRON TRANSPORT SYSTEM ATP-BINDING PROTEIN HI_0361-RELATED"/>
    <property type="match status" value="1"/>
</dbReference>
<dbReference type="InterPro" id="IPR047748">
    <property type="entry name" value="AztA-like"/>
</dbReference>
<dbReference type="Pfam" id="PF00005">
    <property type="entry name" value="ABC_tran"/>
    <property type="match status" value="1"/>
</dbReference>
<dbReference type="NCBIfam" id="NF040873">
    <property type="entry name" value="AztA"/>
    <property type="match status" value="1"/>
</dbReference>
<evidence type="ECO:0000256" key="4">
    <source>
        <dbReference type="ARBA" id="ARBA00022840"/>
    </source>
</evidence>
<keyword evidence="4 6" id="KW-0067">ATP-binding</keyword>
<dbReference type="InterPro" id="IPR027417">
    <property type="entry name" value="P-loop_NTPase"/>
</dbReference>
<name>A0A1M6JNG9_9ACTN</name>